<comment type="similarity">
    <text evidence="5">Belongs to the cysteine synthase/cystathionine beta-synthase family.</text>
</comment>
<reference evidence="27" key="2">
    <citation type="submission" date="2025-09" db="UniProtKB">
        <authorList>
            <consortium name="Ensembl"/>
        </authorList>
    </citation>
    <scope>IDENTIFICATION</scope>
</reference>
<feature type="domain" description="Tryptophan synthase beta chain-like PALP" evidence="26">
    <location>
        <begin position="119"/>
        <end position="413"/>
    </location>
</feature>
<evidence type="ECO:0000256" key="8">
    <source>
        <dbReference type="ARBA" id="ARBA00022490"/>
    </source>
</evidence>
<evidence type="ECO:0000256" key="12">
    <source>
        <dbReference type="ARBA" id="ARBA00022617"/>
    </source>
</evidence>
<dbReference type="NCBIfam" id="TIGR01137">
    <property type="entry name" value="cysta_beta"/>
    <property type="match status" value="1"/>
</dbReference>
<dbReference type="GO" id="GO:0005634">
    <property type="term" value="C:nucleus"/>
    <property type="evidence" value="ECO:0007669"/>
    <property type="project" value="UniProtKB-SubCell"/>
</dbReference>
<dbReference type="SUPFAM" id="SSF53686">
    <property type="entry name" value="Tryptophan synthase beta subunit-like PLP-dependent enzymes"/>
    <property type="match status" value="1"/>
</dbReference>
<keyword evidence="18" id="KW-0198">Cysteine biosynthesis</keyword>
<dbReference type="GO" id="GO:0046872">
    <property type="term" value="F:metal ion binding"/>
    <property type="evidence" value="ECO:0007669"/>
    <property type="project" value="UniProtKB-KW"/>
</dbReference>
<comment type="subcellular location">
    <subcellularLocation>
        <location evidence="3">Cytoplasm</location>
    </subcellularLocation>
    <subcellularLocation>
        <location evidence="2">Nucleus</location>
    </subcellularLocation>
</comment>
<dbReference type="InterPro" id="IPR046353">
    <property type="entry name" value="CBS_C"/>
</dbReference>
<dbReference type="Ensembl" id="ENSSRHT00000059890.1">
    <property type="protein sequence ID" value="ENSSRHP00000058268.1"/>
    <property type="gene ID" value="ENSSRHG00000027962.1"/>
</dbReference>
<organism evidence="27 28">
    <name type="scientific">Sinocyclocheilus rhinocerous</name>
    <dbReference type="NCBI Taxonomy" id="307959"/>
    <lineage>
        <taxon>Eukaryota</taxon>
        <taxon>Metazoa</taxon>
        <taxon>Chordata</taxon>
        <taxon>Craniata</taxon>
        <taxon>Vertebrata</taxon>
        <taxon>Euteleostomi</taxon>
        <taxon>Actinopterygii</taxon>
        <taxon>Neopterygii</taxon>
        <taxon>Teleostei</taxon>
        <taxon>Ostariophysi</taxon>
        <taxon>Cypriniformes</taxon>
        <taxon>Cyprinidae</taxon>
        <taxon>Cyprininae</taxon>
        <taxon>Sinocyclocheilus</taxon>
    </lineage>
</organism>
<dbReference type="EC" id="4.2.1.22" evidence="7"/>
<evidence type="ECO:0000256" key="18">
    <source>
        <dbReference type="ARBA" id="ARBA00023192"/>
    </source>
</evidence>
<comment type="function">
    <text evidence="24">Hydro-lyase catalyzing the first step of the transsulfuration pathway, where the hydroxyl group of L-serine is displaced by L-homocysteine in a beta-replacement reaction to form L-cystathionine, the precursor of L-cysteine. This catabolic route allows the elimination of L-methionine and the toxic metabolite L-homocysteine. Also involved in the production of hydrogen sulfide, a gasotransmitter with signaling and cytoprotective effects on neurons.</text>
</comment>
<keyword evidence="15" id="KW-0663">Pyridoxal phosphate</keyword>
<keyword evidence="20" id="KW-0539">Nucleus</keyword>
<dbReference type="InterPro" id="IPR001926">
    <property type="entry name" value="TrpB-like_PALP"/>
</dbReference>
<dbReference type="CDD" id="cd04608">
    <property type="entry name" value="CBS_pair_CBS"/>
    <property type="match status" value="1"/>
</dbReference>
<evidence type="ECO:0000256" key="9">
    <source>
        <dbReference type="ARBA" id="ARBA00022499"/>
    </source>
</evidence>
<evidence type="ECO:0000256" key="24">
    <source>
        <dbReference type="ARBA" id="ARBA00045425"/>
    </source>
</evidence>
<keyword evidence="13" id="KW-0479">Metal-binding</keyword>
<keyword evidence="11" id="KW-0028">Amino-acid biosynthesis</keyword>
<proteinExistence type="inferred from homology"/>
<evidence type="ECO:0000256" key="7">
    <source>
        <dbReference type="ARBA" id="ARBA00012041"/>
    </source>
</evidence>
<evidence type="ECO:0000256" key="4">
    <source>
        <dbReference type="ARBA" id="ARBA00005003"/>
    </source>
</evidence>
<keyword evidence="19" id="KW-0456">Lyase</keyword>
<keyword evidence="17" id="KW-0129">CBS domain</keyword>
<dbReference type="InterPro" id="IPR001216">
    <property type="entry name" value="P-phosphate_BS"/>
</dbReference>
<evidence type="ECO:0000256" key="16">
    <source>
        <dbReference type="ARBA" id="ARBA00023004"/>
    </source>
</evidence>
<comment type="subunit">
    <text evidence="6">Homotetramer.</text>
</comment>
<evidence type="ECO:0000256" key="20">
    <source>
        <dbReference type="ARBA" id="ARBA00023242"/>
    </source>
</evidence>
<dbReference type="AlphaFoldDB" id="A0A673K5U7"/>
<keyword evidence="8" id="KW-0963">Cytoplasm</keyword>
<gene>
    <name evidence="27" type="primary">cbsb</name>
</gene>
<evidence type="ECO:0000313" key="27">
    <source>
        <dbReference type="Ensembl" id="ENSSRHP00000058268.1"/>
    </source>
</evidence>
<dbReference type="PROSITE" id="PS00901">
    <property type="entry name" value="CYS_SYNTHASE"/>
    <property type="match status" value="1"/>
</dbReference>
<dbReference type="GO" id="GO:0050667">
    <property type="term" value="P:homocysteine metabolic process"/>
    <property type="evidence" value="ECO:0007669"/>
    <property type="project" value="UniProtKB-ARBA"/>
</dbReference>
<dbReference type="SUPFAM" id="SSF54631">
    <property type="entry name" value="CBS-domain pair"/>
    <property type="match status" value="1"/>
</dbReference>
<keyword evidence="9" id="KW-1017">Isopeptide bond</keyword>
<dbReference type="InterPro" id="IPR046342">
    <property type="entry name" value="CBS_dom_sf"/>
</dbReference>
<evidence type="ECO:0000256" key="5">
    <source>
        <dbReference type="ARBA" id="ARBA00007103"/>
    </source>
</evidence>
<evidence type="ECO:0000256" key="6">
    <source>
        <dbReference type="ARBA" id="ARBA00011881"/>
    </source>
</evidence>
<evidence type="ECO:0000256" key="23">
    <source>
        <dbReference type="ARBA" id="ARBA00031579"/>
    </source>
</evidence>
<evidence type="ECO:0000313" key="28">
    <source>
        <dbReference type="Proteomes" id="UP000472270"/>
    </source>
</evidence>
<name>A0A673K5U7_9TELE</name>
<evidence type="ECO:0000256" key="3">
    <source>
        <dbReference type="ARBA" id="ARBA00004496"/>
    </source>
</evidence>
<evidence type="ECO:0000256" key="21">
    <source>
        <dbReference type="ARBA" id="ARBA00026192"/>
    </source>
</evidence>
<dbReference type="GO" id="GO:0005737">
    <property type="term" value="C:cytoplasm"/>
    <property type="evidence" value="ECO:0007669"/>
    <property type="project" value="UniProtKB-SubCell"/>
</dbReference>
<dbReference type="CDD" id="cd01561">
    <property type="entry name" value="CBS_like"/>
    <property type="match status" value="1"/>
</dbReference>
<evidence type="ECO:0000256" key="19">
    <source>
        <dbReference type="ARBA" id="ARBA00023239"/>
    </source>
</evidence>
<keyword evidence="28" id="KW-1185">Reference proteome</keyword>
<accession>A0A673K5U7</accession>
<evidence type="ECO:0000256" key="1">
    <source>
        <dbReference type="ARBA" id="ARBA00001933"/>
    </source>
</evidence>
<dbReference type="GO" id="GO:0006535">
    <property type="term" value="P:cysteine biosynthetic process from serine"/>
    <property type="evidence" value="ECO:0007669"/>
    <property type="project" value="InterPro"/>
</dbReference>
<dbReference type="InterPro" id="IPR050214">
    <property type="entry name" value="Cys_Synth/Cystath_Beta-Synth"/>
</dbReference>
<dbReference type="Gene3D" id="3.10.580.10">
    <property type="entry name" value="CBS-domain"/>
    <property type="match status" value="1"/>
</dbReference>
<dbReference type="InterPro" id="IPR005857">
    <property type="entry name" value="Cysta_beta_synth"/>
</dbReference>
<evidence type="ECO:0000256" key="11">
    <source>
        <dbReference type="ARBA" id="ARBA00022605"/>
    </source>
</evidence>
<evidence type="ECO:0000256" key="17">
    <source>
        <dbReference type="ARBA" id="ARBA00023122"/>
    </source>
</evidence>
<dbReference type="FunFam" id="3.40.50.1100:FF:000118">
    <property type="entry name" value="Related to CYS4-cystathionine beta-synthase"/>
    <property type="match status" value="1"/>
</dbReference>
<evidence type="ECO:0000259" key="26">
    <source>
        <dbReference type="Pfam" id="PF00291"/>
    </source>
</evidence>
<keyword evidence="12" id="KW-0349">Heme</keyword>
<dbReference type="GO" id="GO:0004122">
    <property type="term" value="F:cystathionine beta-synthase activity"/>
    <property type="evidence" value="ECO:0007669"/>
    <property type="project" value="UniProtKB-EC"/>
</dbReference>
<keyword evidence="14" id="KW-0832">Ubl conjugation</keyword>
<dbReference type="InterPro" id="IPR036052">
    <property type="entry name" value="TrpB-like_PALP_sf"/>
</dbReference>
<dbReference type="Proteomes" id="UP000472270">
    <property type="component" value="Unassembled WGS sequence"/>
</dbReference>
<dbReference type="PANTHER" id="PTHR10314">
    <property type="entry name" value="CYSTATHIONINE BETA-SYNTHASE"/>
    <property type="match status" value="1"/>
</dbReference>
<evidence type="ECO:0000256" key="13">
    <source>
        <dbReference type="ARBA" id="ARBA00022723"/>
    </source>
</evidence>
<keyword evidence="16" id="KW-0408">Iron</keyword>
<dbReference type="Gene3D" id="3.40.50.1100">
    <property type="match status" value="2"/>
</dbReference>
<dbReference type="FunFam" id="3.40.50.1100:FF:000003">
    <property type="entry name" value="Cystathionine beta-synthase"/>
    <property type="match status" value="1"/>
</dbReference>
<reference evidence="27" key="1">
    <citation type="submission" date="2025-08" db="UniProtKB">
        <authorList>
            <consortium name="Ensembl"/>
        </authorList>
    </citation>
    <scope>IDENTIFICATION</scope>
</reference>
<dbReference type="GO" id="GO:0019343">
    <property type="term" value="P:cysteine biosynthetic process via cystathionine"/>
    <property type="evidence" value="ECO:0007669"/>
    <property type="project" value="InterPro"/>
</dbReference>
<comment type="pathway">
    <text evidence="4">Amino-acid biosynthesis; L-cysteine biosynthesis; L-cysteine from L-homocysteine and L-serine: step 1/2.</text>
</comment>
<dbReference type="UniPathway" id="UPA00136">
    <property type="reaction ID" value="UER00201"/>
</dbReference>
<keyword evidence="10" id="KW-0597">Phosphoprotein</keyword>
<comment type="cofactor">
    <cofactor evidence="1">
        <name>pyridoxal 5'-phosphate</name>
        <dbReference type="ChEBI" id="CHEBI:597326"/>
    </cofactor>
</comment>
<evidence type="ECO:0000256" key="15">
    <source>
        <dbReference type="ARBA" id="ARBA00022898"/>
    </source>
</evidence>
<comment type="catalytic activity">
    <reaction evidence="25">
        <text>L-homocysteine + L-serine = L,L-cystathionine + H2O</text>
        <dbReference type="Rhea" id="RHEA:10112"/>
        <dbReference type="ChEBI" id="CHEBI:15377"/>
        <dbReference type="ChEBI" id="CHEBI:33384"/>
        <dbReference type="ChEBI" id="CHEBI:58161"/>
        <dbReference type="ChEBI" id="CHEBI:58199"/>
        <dbReference type="EC" id="4.2.1.22"/>
    </reaction>
</comment>
<dbReference type="Pfam" id="PF00291">
    <property type="entry name" value="PALP"/>
    <property type="match status" value="1"/>
</dbReference>
<dbReference type="FunFam" id="3.10.580.10:FF:000014">
    <property type="entry name" value="Cystathionine beta-synthase"/>
    <property type="match status" value="1"/>
</dbReference>
<protein>
    <recommendedName>
        <fullName evidence="21">Cystathionine beta-synthase</fullName>
        <ecNumber evidence="7">4.2.1.22</ecNumber>
    </recommendedName>
    <alternativeName>
        <fullName evidence="22">Beta-thionase</fullName>
    </alternativeName>
    <alternativeName>
        <fullName evidence="23">Serine sulfhydrase</fullName>
    </alternativeName>
</protein>
<evidence type="ECO:0000256" key="25">
    <source>
        <dbReference type="ARBA" id="ARBA00047490"/>
    </source>
</evidence>
<evidence type="ECO:0000256" key="10">
    <source>
        <dbReference type="ARBA" id="ARBA00022553"/>
    </source>
</evidence>
<evidence type="ECO:0000256" key="14">
    <source>
        <dbReference type="ARBA" id="ARBA00022843"/>
    </source>
</evidence>
<evidence type="ECO:0000256" key="22">
    <source>
        <dbReference type="ARBA" id="ARBA00030337"/>
    </source>
</evidence>
<sequence length="551" mass="60386">MPSVPSSSESVGTGPICTHAAKVLTNAANGEPGINGDAVLNGKAAHKLSVNGTDHVNETNGHHVKSVNVEHIENGSEGSMERKWIRPDLPSRCTWKLGDPNTESPHKTKTPSIIPNILSRIGETPLVRMNKIPKAFGLKCELLAKCEFFNAGGSVKDRISLRMVEDAERDGILKPGDTIIEPTSGNTGIGLALAAAVKGYRCIIVMPEKMSMEKVDVLRALGAEIVRTPTSARFDSPESHVGVAWRLKNEIPNAHILDQYRNPSNPLAHYDTTAEEILEQCDGKIDMLVAGAGTGGTITGIARKLKEKCPNIKIVGVDPEGSILAEPEELNKTDKTQYEVEGIGYDFIPTVLDRSVVDSWYKSNDEESFAMSRMLIREEGLLCGGSSGTAMAAALHVAKELKEGQRCVVILPDSIRNYMSKFLSDKWMCEKAPLLFTHQYPVQILGMVTLGNMLSSVLAGKVRPSDPINKVLYKQFKQVRLTDNLGKLSRILETDHFALVVHEQIQYMSDGSPKMRQMVFGVVTAIDLLNYVATRERRERSLSECTLSEEQ</sequence>
<evidence type="ECO:0000256" key="2">
    <source>
        <dbReference type="ARBA" id="ARBA00004123"/>
    </source>
</evidence>